<proteinExistence type="predicted"/>
<organism evidence="1 2">
    <name type="scientific">Rhizorhapis suberifaciens</name>
    <name type="common">corky root of lettuce</name>
    <dbReference type="NCBI Taxonomy" id="13656"/>
    <lineage>
        <taxon>Bacteria</taxon>
        <taxon>Pseudomonadati</taxon>
        <taxon>Pseudomonadota</taxon>
        <taxon>Alphaproteobacteria</taxon>
        <taxon>Sphingomonadales</taxon>
        <taxon>Sphingomonadaceae</taxon>
        <taxon>Rhizorhapis</taxon>
    </lineage>
</organism>
<name>A0A840HUZ8_9SPHN</name>
<evidence type="ECO:0000313" key="2">
    <source>
        <dbReference type="Proteomes" id="UP000575068"/>
    </source>
</evidence>
<dbReference type="AlphaFoldDB" id="A0A840HUZ8"/>
<dbReference type="Proteomes" id="UP000575068">
    <property type="component" value="Unassembled WGS sequence"/>
</dbReference>
<evidence type="ECO:0000313" key="1">
    <source>
        <dbReference type="EMBL" id="MBB4641875.1"/>
    </source>
</evidence>
<comment type="caution">
    <text evidence="1">The sequence shown here is derived from an EMBL/GenBank/DDBJ whole genome shotgun (WGS) entry which is preliminary data.</text>
</comment>
<reference evidence="1 2" key="1">
    <citation type="submission" date="2020-08" db="EMBL/GenBank/DDBJ databases">
        <title>Genomic Encyclopedia of Type Strains, Phase IV (KMG-IV): sequencing the most valuable type-strain genomes for metagenomic binning, comparative biology and taxonomic classification.</title>
        <authorList>
            <person name="Goeker M."/>
        </authorList>
    </citation>
    <scope>NUCLEOTIDE SEQUENCE [LARGE SCALE GENOMIC DNA]</scope>
    <source>
        <strain evidence="1 2">DSM 7465</strain>
    </source>
</reference>
<keyword evidence="2" id="KW-1185">Reference proteome</keyword>
<gene>
    <name evidence="1" type="ORF">HNQ99_002193</name>
</gene>
<accession>A0A840HUZ8</accession>
<dbReference type="EMBL" id="JACHOV010000008">
    <property type="protein sequence ID" value="MBB4641875.1"/>
    <property type="molecule type" value="Genomic_DNA"/>
</dbReference>
<sequence>MSEGCLLSHPKAMANASFKDQLIFVGSDADLDENGSCERSARVTDGPGGFLRLSLSNTLNEDQHQWPTSPIMSSNIWI</sequence>
<protein>
    <submittedName>
        <fullName evidence="1">Uncharacterized protein</fullName>
    </submittedName>
</protein>